<feature type="signal peptide" evidence="1">
    <location>
        <begin position="1"/>
        <end position="25"/>
    </location>
</feature>
<dbReference type="EMBL" id="QZEI01000041">
    <property type="protein sequence ID" value="RLV59212.1"/>
    <property type="molecule type" value="Genomic_DNA"/>
</dbReference>
<dbReference type="Proteomes" id="UP000281474">
    <property type="component" value="Unassembled WGS sequence"/>
</dbReference>
<reference evidence="2 3" key="1">
    <citation type="submission" date="2018-09" db="EMBL/GenBank/DDBJ databases">
        <title>Phylogeny of the Shewanellaceae, and recommendation for two new genera, Pseudoshewanella and Parashewanella.</title>
        <authorList>
            <person name="Wang G."/>
        </authorList>
    </citation>
    <scope>NUCLEOTIDE SEQUENCE [LARGE SCALE GENOMIC DNA]</scope>
    <source>
        <strain evidence="2 3">C51</strain>
    </source>
</reference>
<organism evidence="2 3">
    <name type="scientific">Parashewanella curva</name>
    <dbReference type="NCBI Taxonomy" id="2338552"/>
    <lineage>
        <taxon>Bacteria</taxon>
        <taxon>Pseudomonadati</taxon>
        <taxon>Pseudomonadota</taxon>
        <taxon>Gammaproteobacteria</taxon>
        <taxon>Alteromonadales</taxon>
        <taxon>Shewanellaceae</taxon>
        <taxon>Parashewanella</taxon>
    </lineage>
</organism>
<keyword evidence="3" id="KW-1185">Reference proteome</keyword>
<accession>A0A3L8PYQ6</accession>
<sequence length="227" mass="25107">MNRLSKISLAATCLSVSLTSLMASAETFNYNYAEVTGLFGKTEFNATNKNINQKPDLSTKGFGITVQYSPYEGLYLKGVADRLKIDDSKDYGMQSYAVDGNSTTLGALVGMYAPVTDNIDVLGAIGIANVKDDFTTSTRLMDPPTIDTKSDESRLRFYGEAGFKAGLGTWGELDLMYHRLNDENYFSATGNFEITDNWGLQTGYSYSRSGKNRERYGTWIVGVRYSF</sequence>
<name>A0A3L8PYQ6_9GAMM</name>
<dbReference type="AlphaFoldDB" id="A0A3L8PYQ6"/>
<dbReference type="OrthoDB" id="9824441at2"/>
<proteinExistence type="predicted"/>
<keyword evidence="1" id="KW-0732">Signal</keyword>
<dbReference type="RefSeq" id="WP_121839511.1">
    <property type="nucleotide sequence ID" value="NZ_ML014790.1"/>
</dbReference>
<comment type="caution">
    <text evidence="2">The sequence shown here is derived from an EMBL/GenBank/DDBJ whole genome shotgun (WGS) entry which is preliminary data.</text>
</comment>
<gene>
    <name evidence="2" type="ORF">D5018_13435</name>
</gene>
<evidence type="ECO:0000256" key="1">
    <source>
        <dbReference type="SAM" id="SignalP"/>
    </source>
</evidence>
<feature type="chain" id="PRO_5017923080" evidence="1">
    <location>
        <begin position="26"/>
        <end position="227"/>
    </location>
</feature>
<evidence type="ECO:0000313" key="3">
    <source>
        <dbReference type="Proteomes" id="UP000281474"/>
    </source>
</evidence>
<evidence type="ECO:0000313" key="2">
    <source>
        <dbReference type="EMBL" id="RLV59212.1"/>
    </source>
</evidence>
<protein>
    <submittedName>
        <fullName evidence="2">Uncharacterized protein</fullName>
    </submittedName>
</protein>